<dbReference type="InterPro" id="IPR010982">
    <property type="entry name" value="Lambda_DNA-bd_dom_sf"/>
</dbReference>
<dbReference type="CDD" id="cd01392">
    <property type="entry name" value="HTH_LacI"/>
    <property type="match status" value="1"/>
</dbReference>
<evidence type="ECO:0000256" key="1">
    <source>
        <dbReference type="ARBA" id="ARBA00023015"/>
    </source>
</evidence>
<dbReference type="Gene3D" id="3.40.50.2300">
    <property type="match status" value="2"/>
</dbReference>
<evidence type="ECO:0000256" key="3">
    <source>
        <dbReference type="ARBA" id="ARBA00023163"/>
    </source>
</evidence>
<dbReference type="KEGG" id="cvt:B843_12885"/>
<dbReference type="PANTHER" id="PTHR30146">
    <property type="entry name" value="LACI-RELATED TRANSCRIPTIONAL REPRESSOR"/>
    <property type="match status" value="1"/>
</dbReference>
<evidence type="ECO:0000313" key="5">
    <source>
        <dbReference type="EMBL" id="AHI23953.1"/>
    </source>
</evidence>
<dbReference type="eggNOG" id="COG1609">
    <property type="taxonomic scope" value="Bacteria"/>
</dbReference>
<dbReference type="PANTHER" id="PTHR30146:SF153">
    <property type="entry name" value="LACTOSE OPERON REPRESSOR"/>
    <property type="match status" value="1"/>
</dbReference>
<keyword evidence="1" id="KW-0805">Transcription regulation</keyword>
<dbReference type="SUPFAM" id="SSF53822">
    <property type="entry name" value="Periplasmic binding protein-like I"/>
    <property type="match status" value="1"/>
</dbReference>
<dbReference type="Pfam" id="PF13377">
    <property type="entry name" value="Peripla_BP_3"/>
    <property type="match status" value="1"/>
</dbReference>
<dbReference type="GO" id="GO:0003700">
    <property type="term" value="F:DNA-binding transcription factor activity"/>
    <property type="evidence" value="ECO:0007669"/>
    <property type="project" value="TreeGrafter"/>
</dbReference>
<protein>
    <submittedName>
        <fullName evidence="5">Lactose operon repressor LacI</fullName>
    </submittedName>
</protein>
<dbReference type="InterPro" id="IPR000843">
    <property type="entry name" value="HTH_LacI"/>
</dbReference>
<dbReference type="PROSITE" id="PS50932">
    <property type="entry name" value="HTH_LACI_2"/>
    <property type="match status" value="1"/>
</dbReference>
<dbReference type="PROSITE" id="PS00356">
    <property type="entry name" value="HTH_LACI_1"/>
    <property type="match status" value="1"/>
</dbReference>
<dbReference type="GO" id="GO:0000976">
    <property type="term" value="F:transcription cis-regulatory region binding"/>
    <property type="evidence" value="ECO:0007669"/>
    <property type="project" value="TreeGrafter"/>
</dbReference>
<keyword evidence="3" id="KW-0804">Transcription</keyword>
<dbReference type="InterPro" id="IPR028082">
    <property type="entry name" value="Peripla_BP_I"/>
</dbReference>
<evidence type="ECO:0000256" key="2">
    <source>
        <dbReference type="ARBA" id="ARBA00023125"/>
    </source>
</evidence>
<evidence type="ECO:0000313" key="6">
    <source>
        <dbReference type="Proteomes" id="UP000019222"/>
    </source>
</evidence>
<dbReference type="SUPFAM" id="SSF47413">
    <property type="entry name" value="lambda repressor-like DNA-binding domains"/>
    <property type="match status" value="1"/>
</dbReference>
<dbReference type="EMBL" id="CP004353">
    <property type="protein sequence ID" value="AHI23953.1"/>
    <property type="molecule type" value="Genomic_DNA"/>
</dbReference>
<dbReference type="InterPro" id="IPR046335">
    <property type="entry name" value="LacI/GalR-like_sensor"/>
</dbReference>
<keyword evidence="6" id="KW-1185">Reference proteome</keyword>
<dbReference type="HOGENOM" id="CLU_037628_6_4_11"/>
<dbReference type="Proteomes" id="UP000019222">
    <property type="component" value="Chromosome"/>
</dbReference>
<sequence>MKDVAELAGVSIQTVSRVLNSSGSVSDHTREKVEAAARDLRYTINLAAKQLAAKHSTVVGFLVDGELRFGIAEIFGHLQKTVRERHEYLAFATAANEQDQLLDAIDYLQGSHVKGLIVFAPEASMLEFVLARTSLPCVAIAAGVQPRHNMSVVTFDQEPAVYAATRQLIEGGARRIVNLTGDMHCEDARLRLGGYRRACEAAGIEPDWIVGWGWANEDGYGAAKQMLEKGAPDAIVVGNDDMAIGAMRALREAGLSVPEDVQVIGFDDLTVSRYLTPSLTTIAQNFRELGMQALSELDRLVAGETGQLVTVPTRTIWRETTRIEA</sequence>
<dbReference type="PATRIC" id="fig|1224164.3.peg.2601"/>
<proteinExistence type="predicted"/>
<dbReference type="STRING" id="1224164.B843_12885"/>
<dbReference type="SMART" id="SM00354">
    <property type="entry name" value="HTH_LACI"/>
    <property type="match status" value="1"/>
</dbReference>
<organism evidence="5 6">
    <name type="scientific">Corynebacterium vitaeruminis DSM 20294</name>
    <dbReference type="NCBI Taxonomy" id="1224164"/>
    <lineage>
        <taxon>Bacteria</taxon>
        <taxon>Bacillati</taxon>
        <taxon>Actinomycetota</taxon>
        <taxon>Actinomycetes</taxon>
        <taxon>Mycobacteriales</taxon>
        <taxon>Corynebacteriaceae</taxon>
        <taxon>Corynebacterium</taxon>
    </lineage>
</organism>
<reference evidence="5 6" key="1">
    <citation type="submission" date="2013-02" db="EMBL/GenBank/DDBJ databases">
        <title>The complete genome sequence of Corynebacterium vitaeruminis DSM 20294.</title>
        <authorList>
            <person name="Ruckert C."/>
            <person name="Albersmeier A."/>
            <person name="Kalinowski J."/>
        </authorList>
    </citation>
    <scope>NUCLEOTIDE SEQUENCE [LARGE SCALE GENOMIC DNA]</scope>
    <source>
        <strain evidence="6">ATCC 10234</strain>
    </source>
</reference>
<dbReference type="Pfam" id="PF00356">
    <property type="entry name" value="LacI"/>
    <property type="match status" value="1"/>
</dbReference>
<accession>W5YBP3</accession>
<dbReference type="Gene3D" id="1.10.260.40">
    <property type="entry name" value="lambda repressor-like DNA-binding domains"/>
    <property type="match status" value="1"/>
</dbReference>
<evidence type="ECO:0000259" key="4">
    <source>
        <dbReference type="PROSITE" id="PS50932"/>
    </source>
</evidence>
<gene>
    <name evidence="5" type="ORF">B843_12885</name>
</gene>
<name>W5YBP3_9CORY</name>
<dbReference type="AlphaFoldDB" id="W5YBP3"/>
<feature type="domain" description="HTH lacI-type" evidence="4">
    <location>
        <begin position="1"/>
        <end position="53"/>
    </location>
</feature>
<keyword evidence="2" id="KW-0238">DNA-binding</keyword>